<accession>A0A915K093</accession>
<proteinExistence type="predicted"/>
<keyword evidence="1" id="KW-1185">Reference proteome</keyword>
<sequence>MSLPKLKSLSLHIPRFDYTQLDEDLPFHRIMKDLYFISLQNIKTSVFAEAR</sequence>
<protein>
    <submittedName>
        <fullName evidence="2">Uncharacterized protein</fullName>
    </submittedName>
</protein>
<name>A0A915K093_ROMCU</name>
<organism evidence="1 2">
    <name type="scientific">Romanomermis culicivorax</name>
    <name type="common">Nematode worm</name>
    <dbReference type="NCBI Taxonomy" id="13658"/>
    <lineage>
        <taxon>Eukaryota</taxon>
        <taxon>Metazoa</taxon>
        <taxon>Ecdysozoa</taxon>
        <taxon>Nematoda</taxon>
        <taxon>Enoplea</taxon>
        <taxon>Dorylaimia</taxon>
        <taxon>Mermithida</taxon>
        <taxon>Mermithoidea</taxon>
        <taxon>Mermithidae</taxon>
        <taxon>Romanomermis</taxon>
    </lineage>
</organism>
<evidence type="ECO:0000313" key="1">
    <source>
        <dbReference type="Proteomes" id="UP000887565"/>
    </source>
</evidence>
<dbReference type="Proteomes" id="UP000887565">
    <property type="component" value="Unplaced"/>
</dbReference>
<evidence type="ECO:0000313" key="2">
    <source>
        <dbReference type="WBParaSite" id="nRc.2.0.1.t32087-RA"/>
    </source>
</evidence>
<dbReference type="AlphaFoldDB" id="A0A915K093"/>
<reference evidence="2" key="1">
    <citation type="submission" date="2022-11" db="UniProtKB">
        <authorList>
            <consortium name="WormBaseParasite"/>
        </authorList>
    </citation>
    <scope>IDENTIFICATION</scope>
</reference>
<dbReference type="WBParaSite" id="nRc.2.0.1.t32087-RA">
    <property type="protein sequence ID" value="nRc.2.0.1.t32087-RA"/>
    <property type="gene ID" value="nRc.2.0.1.g32087"/>
</dbReference>